<evidence type="ECO:0000256" key="3">
    <source>
        <dbReference type="PROSITE-ProRule" id="PRU00339"/>
    </source>
</evidence>
<evidence type="ECO:0000313" key="6">
    <source>
        <dbReference type="Proteomes" id="UP001138997"/>
    </source>
</evidence>
<reference evidence="5" key="1">
    <citation type="submission" date="2021-11" db="EMBL/GenBank/DDBJ databases">
        <title>Streptomyces corallinus and Kineosporia corallina sp. nov., two new coral-derived marine actinobacteria.</title>
        <authorList>
            <person name="Buangrab K."/>
            <person name="Sutthacheep M."/>
            <person name="Yeemin T."/>
            <person name="Harunari E."/>
            <person name="Igarashi Y."/>
            <person name="Sripreechasak P."/>
            <person name="Kanchanasin P."/>
            <person name="Tanasupawat S."/>
            <person name="Phongsopitanun W."/>
        </authorList>
    </citation>
    <scope>NUCLEOTIDE SEQUENCE</scope>
    <source>
        <strain evidence="5">JCM 31032</strain>
    </source>
</reference>
<dbReference type="SUPFAM" id="SSF48452">
    <property type="entry name" value="TPR-like"/>
    <property type="match status" value="1"/>
</dbReference>
<dbReference type="Proteomes" id="UP001138997">
    <property type="component" value="Unassembled WGS sequence"/>
</dbReference>
<evidence type="ECO:0000256" key="4">
    <source>
        <dbReference type="SAM" id="MobiDB-lite"/>
    </source>
</evidence>
<keyword evidence="2 3" id="KW-0802">TPR repeat</keyword>
<feature type="region of interest" description="Disordered" evidence="4">
    <location>
        <begin position="657"/>
        <end position="689"/>
    </location>
</feature>
<dbReference type="PANTHER" id="PTHR44858:SF1">
    <property type="entry name" value="UDP-N-ACETYLGLUCOSAMINE--PEPTIDE N-ACETYLGLUCOSAMINYLTRANSFERASE SPINDLY-RELATED"/>
    <property type="match status" value="1"/>
</dbReference>
<dbReference type="PANTHER" id="PTHR44858">
    <property type="entry name" value="TETRATRICOPEPTIDE REPEAT PROTEIN 6"/>
    <property type="match status" value="1"/>
</dbReference>
<feature type="repeat" description="TPR" evidence="3">
    <location>
        <begin position="500"/>
        <end position="533"/>
    </location>
</feature>
<name>A0A9X1NEE6_9ACTN</name>
<comment type="caution">
    <text evidence="5">The sequence shown here is derived from an EMBL/GenBank/DDBJ whole genome shotgun (WGS) entry which is preliminary data.</text>
</comment>
<evidence type="ECO:0000256" key="1">
    <source>
        <dbReference type="ARBA" id="ARBA00022737"/>
    </source>
</evidence>
<dbReference type="RefSeq" id="WP_231444961.1">
    <property type="nucleotide sequence ID" value="NZ_JAJOMB010000012.1"/>
</dbReference>
<feature type="compositionally biased region" description="Low complexity" evidence="4">
    <location>
        <begin position="657"/>
        <end position="669"/>
    </location>
</feature>
<dbReference type="SMART" id="SM00028">
    <property type="entry name" value="TPR"/>
    <property type="match status" value="5"/>
</dbReference>
<dbReference type="PROSITE" id="PS50005">
    <property type="entry name" value="TPR"/>
    <property type="match status" value="1"/>
</dbReference>
<evidence type="ECO:0000256" key="2">
    <source>
        <dbReference type="ARBA" id="ARBA00022803"/>
    </source>
</evidence>
<dbReference type="EMBL" id="JAJOMB010000012">
    <property type="protein sequence ID" value="MCD5313607.1"/>
    <property type="molecule type" value="Genomic_DNA"/>
</dbReference>
<dbReference type="Pfam" id="PF13432">
    <property type="entry name" value="TPR_16"/>
    <property type="match status" value="3"/>
</dbReference>
<accession>A0A9X1NEE6</accession>
<evidence type="ECO:0000313" key="5">
    <source>
        <dbReference type="EMBL" id="MCD5313607.1"/>
    </source>
</evidence>
<sequence>MAYRPARFPGSRRVLAADAVARYDLRRTMMARLLASNPALSLLVLVGDVEMEELDLEPHGGAEQVSASFTRPEPEVHGLVIVGSLQVDRAVQHPRSASGLSLYVLGDLKARNVAISGLELVVRGDLRVSEVFAGAGPSGGARLDGDVSAKLLVSDAFPMLVGGGLKAPVLENGRARIGVVDGPTVREARGEVPPALVLDQTVLEGSDEFSWPRLKAAVAAGRPTLTADYLTGRTNLESMRELRRLEAEIDTVLAEHRYARAGELLRKARALGAPRAETGLKLADAIYRVHHGTGSREALAEALELLDEALGPKPDAAAVMAHPQALLQRAAILLQLREHDDEAFEQAWRDCSLAAVTMPAQERAGIAGLMGQWLFTRHRYDECVPYLRQALSAEPQDGAQHGRLARALWMLDREAEALPHATQSLELNPADNRMWYIRGKCQQVLGDPDDARLDLSTYLDMHPDDDLAVEALIVIELDAGQTDQALETALQFIEQHPESDGAPARFGRLLHLRGRYDLAVPLLRRAMQVQPHDNTIVRDLAVALNETGHDHTGLDTALRRVEIDPGGDHLAYLRAEVNLALSDPNAAEGDLEEYLRRFPEAARALASLAGIRLLQLRPGDAEKLLAQAREIAPDDYYIETVAEKAGFTKQIDLSAATAAPAPAAEPAPAEAERPPVTQYSFRDAGFRRS</sequence>
<keyword evidence="6" id="KW-1185">Reference proteome</keyword>
<organism evidence="5 6">
    <name type="scientific">Kineosporia babensis</name>
    <dbReference type="NCBI Taxonomy" id="499548"/>
    <lineage>
        <taxon>Bacteria</taxon>
        <taxon>Bacillati</taxon>
        <taxon>Actinomycetota</taxon>
        <taxon>Actinomycetes</taxon>
        <taxon>Kineosporiales</taxon>
        <taxon>Kineosporiaceae</taxon>
        <taxon>Kineosporia</taxon>
    </lineage>
</organism>
<dbReference type="InterPro" id="IPR019734">
    <property type="entry name" value="TPR_rpt"/>
</dbReference>
<dbReference type="InterPro" id="IPR011990">
    <property type="entry name" value="TPR-like_helical_dom_sf"/>
</dbReference>
<dbReference type="Gene3D" id="1.25.40.10">
    <property type="entry name" value="Tetratricopeptide repeat domain"/>
    <property type="match status" value="1"/>
</dbReference>
<dbReference type="AlphaFoldDB" id="A0A9X1NEE6"/>
<proteinExistence type="predicted"/>
<keyword evidence="1" id="KW-0677">Repeat</keyword>
<dbReference type="InterPro" id="IPR050498">
    <property type="entry name" value="Ycf3"/>
</dbReference>
<protein>
    <submittedName>
        <fullName evidence="5">Tetratricopeptide repeat protein</fullName>
    </submittedName>
</protein>
<gene>
    <name evidence="5" type="ORF">LR394_22100</name>
</gene>